<accession>A0A1X7MRV3</accession>
<dbReference type="RefSeq" id="WP_085558593.1">
    <property type="nucleotide sequence ID" value="NZ_FOAH01000017.1"/>
</dbReference>
<feature type="active site" description="Proton donor/acceptor" evidence="7">
    <location>
        <position position="268"/>
    </location>
</feature>
<dbReference type="CDD" id="cd05305">
    <property type="entry name" value="L-AlaDH"/>
    <property type="match status" value="1"/>
</dbReference>
<dbReference type="SMART" id="SM01003">
    <property type="entry name" value="AlaDh_PNT_N"/>
    <property type="match status" value="1"/>
</dbReference>
<feature type="binding site" evidence="9">
    <location>
        <position position="218"/>
    </location>
    <ligand>
        <name>NAD(+)</name>
        <dbReference type="ChEBI" id="CHEBI:57540"/>
    </ligand>
</feature>
<feature type="binding site" evidence="9">
    <location>
        <position position="196"/>
    </location>
    <ligand>
        <name>NAD(+)</name>
        <dbReference type="ChEBI" id="CHEBI:57540"/>
    </ligand>
</feature>
<dbReference type="GO" id="GO:0005886">
    <property type="term" value="C:plasma membrane"/>
    <property type="evidence" value="ECO:0007669"/>
    <property type="project" value="TreeGrafter"/>
</dbReference>
<evidence type="ECO:0000256" key="1">
    <source>
        <dbReference type="ARBA" id="ARBA00005206"/>
    </source>
</evidence>
<evidence type="ECO:0000256" key="4">
    <source>
        <dbReference type="ARBA" id="ARBA00023002"/>
    </source>
</evidence>
<evidence type="ECO:0000259" key="11">
    <source>
        <dbReference type="SMART" id="SM01002"/>
    </source>
</evidence>
<dbReference type="InterPro" id="IPR036291">
    <property type="entry name" value="NAD(P)-bd_dom_sf"/>
</dbReference>
<keyword evidence="9" id="KW-0547">Nucleotide-binding</keyword>
<dbReference type="InterPro" id="IPR007698">
    <property type="entry name" value="AlaDH/PNT_NAD(H)-bd"/>
</dbReference>
<keyword evidence="14" id="KW-1185">Reference proteome</keyword>
<feature type="binding site" evidence="8">
    <location>
        <position position="15"/>
    </location>
    <ligand>
        <name>substrate</name>
    </ligand>
</feature>
<dbReference type="Pfam" id="PF05222">
    <property type="entry name" value="AlaDh_PNT_N"/>
    <property type="match status" value="1"/>
</dbReference>
<evidence type="ECO:0000256" key="8">
    <source>
        <dbReference type="PIRSR" id="PIRSR000183-2"/>
    </source>
</evidence>
<dbReference type="SMART" id="SM01002">
    <property type="entry name" value="AlaDh_PNT_C"/>
    <property type="match status" value="1"/>
</dbReference>
<feature type="binding site" evidence="10">
    <location>
        <position position="322"/>
    </location>
    <ligand>
        <name>Mg(2+)</name>
        <dbReference type="ChEBI" id="CHEBI:18420"/>
    </ligand>
</feature>
<evidence type="ECO:0000259" key="12">
    <source>
        <dbReference type="SMART" id="SM01003"/>
    </source>
</evidence>
<feature type="domain" description="Alanine dehydrogenase/pyridine nucleotide transhydrogenase N-terminal" evidence="12">
    <location>
        <begin position="4"/>
        <end position="135"/>
    </location>
</feature>
<feature type="active site" description="Proton donor/acceptor" evidence="7">
    <location>
        <position position="95"/>
    </location>
</feature>
<dbReference type="NCBIfam" id="TIGR00518">
    <property type="entry name" value="alaDH"/>
    <property type="match status" value="1"/>
</dbReference>
<proteinExistence type="inferred from homology"/>
<keyword evidence="10" id="KW-0460">Magnesium</keyword>
<dbReference type="PROSITE" id="PS00836">
    <property type="entry name" value="ALADH_PNT_1"/>
    <property type="match status" value="1"/>
</dbReference>
<dbReference type="InterPro" id="IPR008142">
    <property type="entry name" value="AlaDH/PNT_CS1"/>
</dbReference>
<dbReference type="PANTHER" id="PTHR42795:SF1">
    <property type="entry name" value="ALANINE DEHYDROGENASE"/>
    <property type="match status" value="1"/>
</dbReference>
<evidence type="ECO:0000256" key="5">
    <source>
        <dbReference type="ARBA" id="ARBA00023027"/>
    </source>
</evidence>
<feature type="binding site" evidence="9">
    <location>
        <begin position="237"/>
        <end position="238"/>
    </location>
    <ligand>
        <name>NAD(+)</name>
        <dbReference type="ChEBI" id="CHEBI:57540"/>
    </ligand>
</feature>
<dbReference type="EC" id="1.4.1.1" evidence="3 6"/>
<dbReference type="GO" id="GO:0000286">
    <property type="term" value="F:alanine dehydrogenase activity"/>
    <property type="evidence" value="ECO:0007669"/>
    <property type="project" value="UniProtKB-UniRule"/>
</dbReference>
<dbReference type="PANTHER" id="PTHR42795">
    <property type="entry name" value="ALANINE DEHYDROGENASE"/>
    <property type="match status" value="1"/>
</dbReference>
<sequence>MKIGIPKEIKNNENRVAISPAGVHGLVEAGHEVFVEELAGKTAGFTDEAFVDAGAKMLKSAADIWAAEMVIKVKEPLPEEYVYFREGLILFTYLHLAAAKELTDKLVESGVTAIGYETMAKDGVLPLLTPMSQVAGRMAVQIGAQFLENTHGGKGLLLGGTPGVSTGNVVIIGGGVSGMHAAKMAVGLGADVTILDVNPTRLADLGNIFGNSVTTLMSNEFNIAEQVKTADLVIGAVLIPGSKAPTLVTEEMVKTMEAGSVIVDIAVDQGGIIETADKVTTHDNPVYTRHGVLHYAVANMPGAVSKTSTMALTNVTVPYAIEIAGKGVELAAQENPTVYGGINVMNHKVTKKEVAESLDMEFVEASTFFKK</sequence>
<feature type="binding site" evidence="8">
    <location>
        <position position="74"/>
    </location>
    <ligand>
        <name>substrate</name>
    </ligand>
</feature>
<keyword evidence="10" id="KW-0479">Metal-binding</keyword>
<dbReference type="InterPro" id="IPR008141">
    <property type="entry name" value="Ala_DH"/>
</dbReference>
<dbReference type="PIRSF" id="PIRSF000183">
    <property type="entry name" value="Alanine_dh"/>
    <property type="match status" value="1"/>
</dbReference>
<dbReference type="OrthoDB" id="9804592at2"/>
<evidence type="ECO:0000256" key="7">
    <source>
        <dbReference type="PIRSR" id="PIRSR000183-1"/>
    </source>
</evidence>
<evidence type="ECO:0000256" key="10">
    <source>
        <dbReference type="PIRSR" id="PIRSR000183-4"/>
    </source>
</evidence>
<comment type="cofactor">
    <cofactor evidence="10">
        <name>Mg(2+)</name>
        <dbReference type="ChEBI" id="CHEBI:18420"/>
    </cofactor>
    <text evidence="10">Binds 1 Mg(2+) ion per subunit.</text>
</comment>
<comment type="catalytic activity">
    <reaction evidence="6">
        <text>L-alanine + NAD(+) + H2O = pyruvate + NH4(+) + NADH + H(+)</text>
        <dbReference type="Rhea" id="RHEA:18405"/>
        <dbReference type="ChEBI" id="CHEBI:15361"/>
        <dbReference type="ChEBI" id="CHEBI:15377"/>
        <dbReference type="ChEBI" id="CHEBI:15378"/>
        <dbReference type="ChEBI" id="CHEBI:28938"/>
        <dbReference type="ChEBI" id="CHEBI:57540"/>
        <dbReference type="ChEBI" id="CHEBI:57945"/>
        <dbReference type="ChEBI" id="CHEBI:57972"/>
        <dbReference type="EC" id="1.4.1.1"/>
    </reaction>
</comment>
<feature type="domain" description="Alanine dehydrogenase/pyridine nucleotide transhydrogenase NAD(H)-binding" evidence="11">
    <location>
        <begin position="147"/>
        <end position="296"/>
    </location>
</feature>
<protein>
    <recommendedName>
        <fullName evidence="3 6">Alanine dehydrogenase</fullName>
        <ecNumber evidence="3 6">1.4.1.1</ecNumber>
    </recommendedName>
</protein>
<dbReference type="GO" id="GO:0000166">
    <property type="term" value="F:nucleotide binding"/>
    <property type="evidence" value="ECO:0007669"/>
    <property type="project" value="UniProtKB-KW"/>
</dbReference>
<evidence type="ECO:0000256" key="6">
    <source>
        <dbReference type="PIRNR" id="PIRNR000183"/>
    </source>
</evidence>
<comment type="pathway">
    <text evidence="1">Amino-acid degradation; L-alanine degradation via dehydrogenase pathway; NH(3) and pyruvate from L-alanine: step 1/1.</text>
</comment>
<gene>
    <name evidence="13" type="ORF">SAMN04488700_0227</name>
</gene>
<dbReference type="SUPFAM" id="SSF52283">
    <property type="entry name" value="Formate/glycerate dehydrogenase catalytic domain-like"/>
    <property type="match status" value="1"/>
</dbReference>
<dbReference type="Gene3D" id="3.40.50.720">
    <property type="entry name" value="NAD(P)-binding Rossmann-like Domain"/>
    <property type="match status" value="2"/>
</dbReference>
<dbReference type="AlphaFoldDB" id="A0A1X7MRV3"/>
<dbReference type="GO" id="GO:0042853">
    <property type="term" value="P:L-alanine catabolic process"/>
    <property type="evidence" value="ECO:0007669"/>
    <property type="project" value="UniProtKB-UniPathway"/>
</dbReference>
<evidence type="ECO:0000256" key="2">
    <source>
        <dbReference type="ARBA" id="ARBA00005689"/>
    </source>
</evidence>
<evidence type="ECO:0000313" key="14">
    <source>
        <dbReference type="Proteomes" id="UP000193435"/>
    </source>
</evidence>
<dbReference type="SUPFAM" id="SSF51735">
    <property type="entry name" value="NAD(P)-binding Rossmann-fold domains"/>
    <property type="match status" value="1"/>
</dbReference>
<name>A0A1X7MRV3_9LACT</name>
<dbReference type="InterPro" id="IPR007886">
    <property type="entry name" value="AlaDH/PNT_N"/>
</dbReference>
<dbReference type="FunFam" id="3.40.50.720:FF:000049">
    <property type="entry name" value="Alanine dehydrogenase"/>
    <property type="match status" value="1"/>
</dbReference>
<evidence type="ECO:0000313" key="13">
    <source>
        <dbReference type="EMBL" id="SMH26693.1"/>
    </source>
</evidence>
<evidence type="ECO:0000256" key="9">
    <source>
        <dbReference type="PIRSR" id="PIRSR000183-3"/>
    </source>
</evidence>
<feature type="binding site" evidence="9">
    <location>
        <position position="201"/>
    </location>
    <ligand>
        <name>NAD(+)</name>
        <dbReference type="ChEBI" id="CHEBI:57540"/>
    </ligand>
</feature>
<feature type="binding site" evidence="9">
    <location>
        <position position="132"/>
    </location>
    <ligand>
        <name>NAD(+)</name>
        <dbReference type="ChEBI" id="CHEBI:57540"/>
    </ligand>
</feature>
<comment type="similarity">
    <text evidence="2 6">Belongs to the AlaDH/PNT family.</text>
</comment>
<dbReference type="UniPathway" id="UPA00527">
    <property type="reaction ID" value="UER00585"/>
</dbReference>
<organism evidence="13 14">
    <name type="scientific">Carnobacterium iners</name>
    <dbReference type="NCBI Taxonomy" id="1073423"/>
    <lineage>
        <taxon>Bacteria</taxon>
        <taxon>Bacillati</taxon>
        <taxon>Bacillota</taxon>
        <taxon>Bacilli</taxon>
        <taxon>Lactobacillales</taxon>
        <taxon>Carnobacteriaceae</taxon>
        <taxon>Carnobacterium</taxon>
    </lineage>
</organism>
<keyword evidence="5 6" id="KW-0520">NAD</keyword>
<dbReference type="STRING" id="1073423.SAMN04488700_0227"/>
<reference evidence="13 14" key="1">
    <citation type="submission" date="2017-04" db="EMBL/GenBank/DDBJ databases">
        <authorList>
            <person name="Afonso C.L."/>
            <person name="Miller P.J."/>
            <person name="Scott M.A."/>
            <person name="Spackman E."/>
            <person name="Goraichik I."/>
            <person name="Dimitrov K.M."/>
            <person name="Suarez D.L."/>
            <person name="Swayne D.E."/>
        </authorList>
    </citation>
    <scope>NUCLEOTIDE SEQUENCE [LARGE SCALE GENOMIC DNA]</scope>
    <source>
        <strain evidence="13 14">LMG26642</strain>
    </source>
</reference>
<dbReference type="Pfam" id="PF01262">
    <property type="entry name" value="AlaDh_PNT_C"/>
    <property type="match status" value="1"/>
</dbReference>
<evidence type="ECO:0000256" key="3">
    <source>
        <dbReference type="ARBA" id="ARBA00012897"/>
    </source>
</evidence>
<dbReference type="Proteomes" id="UP000193435">
    <property type="component" value="Unassembled WGS sequence"/>
</dbReference>
<dbReference type="EMBL" id="FXBJ01000002">
    <property type="protein sequence ID" value="SMH26693.1"/>
    <property type="molecule type" value="Genomic_DNA"/>
</dbReference>
<dbReference type="GO" id="GO:0046872">
    <property type="term" value="F:metal ion binding"/>
    <property type="evidence" value="ECO:0007669"/>
    <property type="project" value="UniProtKB-KW"/>
</dbReference>
<keyword evidence="4 6" id="KW-0560">Oxidoreductase</keyword>
<feature type="binding site" evidence="9">
    <location>
        <begin position="297"/>
        <end position="300"/>
    </location>
    <ligand>
        <name>NAD(+)</name>
        <dbReference type="ChEBI" id="CHEBI:57540"/>
    </ligand>
</feature>
<feature type="binding site" evidence="9">
    <location>
        <begin position="265"/>
        <end position="268"/>
    </location>
    <ligand>
        <name>NAD(+)</name>
        <dbReference type="ChEBI" id="CHEBI:57540"/>
    </ligand>
</feature>